<dbReference type="GO" id="GO:0005783">
    <property type="term" value="C:endoplasmic reticulum"/>
    <property type="evidence" value="ECO:0007669"/>
    <property type="project" value="TreeGrafter"/>
</dbReference>
<evidence type="ECO:0000256" key="1">
    <source>
        <dbReference type="ARBA" id="ARBA00004141"/>
    </source>
</evidence>
<sequence length="677" mass="76094">MSKSSSHTDHRSSRSSKDPHRDRESHKDNREDKSSSYHSTVNHVVSTTTDRAFKDKHHPLLIAIWNTDRTQTNLEEKLKDSSINCKVLHEQTGTPIAQVSPLIIACFEGDIDIIRFFIENGADPNQTESEHHLTPIHVLCDAEYHGQSLRQKDRADLIRLLVKHGAQVNHLDRSSMTPIHKAVIHDRPECVQVLMESRVDPNVAFMGGTPLSIAARHNRKSIVQILLSHKETNVNHRNDQSGTALHFASAAIVDSPECVELLLRHGAKVNAQDLKNNTAAMVACFFNKPRILTTLIRAGADLAPRNDEGKDAYDVAVEKEFDECKEIVAKALEKRSIKVSTTPHQTSTTTEDEDDDIKGDDGDELINCKELFPVDKFQSINIMNQDRNMYNSPYPPYEGYQPHPTQQPAGYASYPPQPGGGYGQNEMPFQAPPVMPRPGFPKDDEQGGGQWGDFTGLESKEIRRVFIRKVYSILMIQLSITFGLIALFHFTPLIREYVRSSNGQWLYFTSYVVFLVTYLVLVCSKRAARRFPLNLILLGILTLSMSYMMGMISAYFKIESVLIAVGITAFVCLGVTLFSFQTKYDFTSCFGVLFVMSLALLGFGIVCAFTYSRIMYTVYAGLGAVAFSIFLAVDTQLIMGGKRHEISAEDHIFASLMLYIDIVYIFLYILTLFGNRE</sequence>
<evidence type="ECO:0000256" key="5">
    <source>
        <dbReference type="PROSITE-ProRule" id="PRU00023"/>
    </source>
</evidence>
<feature type="transmembrane region" description="Helical" evidence="7">
    <location>
        <begin position="652"/>
        <end position="673"/>
    </location>
</feature>
<keyword evidence="4 7" id="KW-0472">Membrane</keyword>
<evidence type="ECO:0000256" key="3">
    <source>
        <dbReference type="ARBA" id="ARBA00022989"/>
    </source>
</evidence>
<feature type="transmembrane region" description="Helical" evidence="7">
    <location>
        <begin position="505"/>
        <end position="523"/>
    </location>
</feature>
<dbReference type="InterPro" id="IPR002110">
    <property type="entry name" value="Ankyrin_rpt"/>
</dbReference>
<dbReference type="Proteomes" id="UP000663864">
    <property type="component" value="Unassembled WGS sequence"/>
</dbReference>
<feature type="compositionally biased region" description="Acidic residues" evidence="6">
    <location>
        <begin position="350"/>
        <end position="361"/>
    </location>
</feature>
<dbReference type="CDD" id="cd10428">
    <property type="entry name" value="LFG_like"/>
    <property type="match status" value="1"/>
</dbReference>
<dbReference type="PRINTS" id="PR01415">
    <property type="entry name" value="ANKYRIN"/>
</dbReference>
<accession>A0A814SAM3</accession>
<protein>
    <submittedName>
        <fullName evidence="8">Uncharacterized protein</fullName>
    </submittedName>
</protein>
<name>A0A814SAM3_9BILA</name>
<dbReference type="AlphaFoldDB" id="A0A814SAM3"/>
<feature type="transmembrane region" description="Helical" evidence="7">
    <location>
        <begin position="618"/>
        <end position="640"/>
    </location>
</feature>
<evidence type="ECO:0000256" key="6">
    <source>
        <dbReference type="SAM" id="MobiDB-lite"/>
    </source>
</evidence>
<keyword evidence="3 7" id="KW-1133">Transmembrane helix</keyword>
<feature type="transmembrane region" description="Helical" evidence="7">
    <location>
        <begin position="592"/>
        <end position="612"/>
    </location>
</feature>
<feature type="region of interest" description="Disordered" evidence="6">
    <location>
        <begin position="337"/>
        <end position="361"/>
    </location>
</feature>
<dbReference type="Pfam" id="PF12796">
    <property type="entry name" value="Ank_2"/>
    <property type="match status" value="2"/>
</dbReference>
<comment type="caution">
    <text evidence="8">The sequence shown here is derived from an EMBL/GenBank/DDBJ whole genome shotgun (WGS) entry which is preliminary data.</text>
</comment>
<organism evidence="8 9">
    <name type="scientific">Rotaria sordida</name>
    <dbReference type="NCBI Taxonomy" id="392033"/>
    <lineage>
        <taxon>Eukaryota</taxon>
        <taxon>Metazoa</taxon>
        <taxon>Spiralia</taxon>
        <taxon>Gnathifera</taxon>
        <taxon>Rotifera</taxon>
        <taxon>Eurotatoria</taxon>
        <taxon>Bdelloidea</taxon>
        <taxon>Philodinida</taxon>
        <taxon>Philodinidae</taxon>
        <taxon>Rotaria</taxon>
    </lineage>
</organism>
<feature type="repeat" description="ANK" evidence="5">
    <location>
        <begin position="240"/>
        <end position="274"/>
    </location>
</feature>
<dbReference type="GO" id="GO:0016020">
    <property type="term" value="C:membrane"/>
    <property type="evidence" value="ECO:0007669"/>
    <property type="project" value="UniProtKB-SubCell"/>
</dbReference>
<dbReference type="InterPro" id="IPR006214">
    <property type="entry name" value="Bax_inhibitor_1-related"/>
</dbReference>
<gene>
    <name evidence="8" type="ORF">ZHD862_LOCUS19789</name>
</gene>
<dbReference type="SUPFAM" id="SSF48403">
    <property type="entry name" value="Ankyrin repeat"/>
    <property type="match status" value="1"/>
</dbReference>
<comment type="subcellular location">
    <subcellularLocation>
        <location evidence="1">Membrane</location>
        <topology evidence="1">Multi-pass membrane protein</topology>
    </subcellularLocation>
</comment>
<feature type="region of interest" description="Disordered" evidence="6">
    <location>
        <begin position="1"/>
        <end position="41"/>
    </location>
</feature>
<dbReference type="SMART" id="SM00248">
    <property type="entry name" value="ANK"/>
    <property type="match status" value="6"/>
</dbReference>
<dbReference type="EMBL" id="CAJNOT010001092">
    <property type="protein sequence ID" value="CAF1143804.1"/>
    <property type="molecule type" value="Genomic_DNA"/>
</dbReference>
<evidence type="ECO:0000256" key="7">
    <source>
        <dbReference type="SAM" id="Phobius"/>
    </source>
</evidence>
<evidence type="ECO:0000256" key="4">
    <source>
        <dbReference type="ARBA" id="ARBA00023136"/>
    </source>
</evidence>
<feature type="transmembrane region" description="Helical" evidence="7">
    <location>
        <begin position="470"/>
        <end position="490"/>
    </location>
</feature>
<feature type="transmembrane region" description="Helical" evidence="7">
    <location>
        <begin position="535"/>
        <end position="556"/>
    </location>
</feature>
<dbReference type="PANTHER" id="PTHR23291:SF127">
    <property type="entry name" value="PROTEIN LIFEGUARD 1-LIKE"/>
    <property type="match status" value="1"/>
</dbReference>
<evidence type="ECO:0000313" key="9">
    <source>
        <dbReference type="Proteomes" id="UP000663864"/>
    </source>
</evidence>
<dbReference type="InterPro" id="IPR036770">
    <property type="entry name" value="Ankyrin_rpt-contain_sf"/>
</dbReference>
<dbReference type="PROSITE" id="PS50088">
    <property type="entry name" value="ANK_REPEAT"/>
    <property type="match status" value="2"/>
</dbReference>
<evidence type="ECO:0000313" key="8">
    <source>
        <dbReference type="EMBL" id="CAF1143804.1"/>
    </source>
</evidence>
<feature type="repeat" description="ANK" evidence="5">
    <location>
        <begin position="97"/>
        <end position="129"/>
    </location>
</feature>
<dbReference type="GO" id="GO:2001234">
    <property type="term" value="P:negative regulation of apoptotic signaling pathway"/>
    <property type="evidence" value="ECO:0007669"/>
    <property type="project" value="TreeGrafter"/>
</dbReference>
<dbReference type="Pfam" id="PF01027">
    <property type="entry name" value="Bax1-I"/>
    <property type="match status" value="1"/>
</dbReference>
<keyword evidence="5" id="KW-0040">ANK repeat</keyword>
<dbReference type="PANTHER" id="PTHR23291">
    <property type="entry name" value="BAX INHIBITOR-RELATED"/>
    <property type="match status" value="1"/>
</dbReference>
<keyword evidence="2 7" id="KW-0812">Transmembrane</keyword>
<evidence type="ECO:0000256" key="2">
    <source>
        <dbReference type="ARBA" id="ARBA00022692"/>
    </source>
</evidence>
<dbReference type="PROSITE" id="PS50297">
    <property type="entry name" value="ANK_REP_REGION"/>
    <property type="match status" value="2"/>
</dbReference>
<dbReference type="Gene3D" id="1.25.40.20">
    <property type="entry name" value="Ankyrin repeat-containing domain"/>
    <property type="match status" value="1"/>
</dbReference>
<feature type="transmembrane region" description="Helical" evidence="7">
    <location>
        <begin position="562"/>
        <end position="580"/>
    </location>
</feature>
<feature type="compositionally biased region" description="Basic and acidic residues" evidence="6">
    <location>
        <begin position="1"/>
        <end position="35"/>
    </location>
</feature>
<dbReference type="GO" id="GO:0005794">
    <property type="term" value="C:Golgi apparatus"/>
    <property type="evidence" value="ECO:0007669"/>
    <property type="project" value="TreeGrafter"/>
</dbReference>
<proteinExistence type="predicted"/>
<reference evidence="8" key="1">
    <citation type="submission" date="2021-02" db="EMBL/GenBank/DDBJ databases">
        <authorList>
            <person name="Nowell W R."/>
        </authorList>
    </citation>
    <scope>NUCLEOTIDE SEQUENCE</scope>
</reference>